<evidence type="ECO:0000313" key="3">
    <source>
        <dbReference type="Proteomes" id="UP000838756"/>
    </source>
</evidence>
<organism evidence="2 3">
    <name type="scientific">Pararge aegeria aegeria</name>
    <dbReference type="NCBI Taxonomy" id="348720"/>
    <lineage>
        <taxon>Eukaryota</taxon>
        <taxon>Metazoa</taxon>
        <taxon>Ecdysozoa</taxon>
        <taxon>Arthropoda</taxon>
        <taxon>Hexapoda</taxon>
        <taxon>Insecta</taxon>
        <taxon>Pterygota</taxon>
        <taxon>Neoptera</taxon>
        <taxon>Endopterygota</taxon>
        <taxon>Lepidoptera</taxon>
        <taxon>Glossata</taxon>
        <taxon>Ditrysia</taxon>
        <taxon>Papilionoidea</taxon>
        <taxon>Nymphalidae</taxon>
        <taxon>Satyrinae</taxon>
        <taxon>Satyrini</taxon>
        <taxon>Parargina</taxon>
        <taxon>Pararge</taxon>
    </lineage>
</organism>
<feature type="compositionally biased region" description="Pro residues" evidence="1">
    <location>
        <begin position="89"/>
        <end position="107"/>
    </location>
</feature>
<evidence type="ECO:0000256" key="1">
    <source>
        <dbReference type="SAM" id="MobiDB-lite"/>
    </source>
</evidence>
<dbReference type="AlphaFoldDB" id="A0A8S4RMW8"/>
<proteinExistence type="predicted"/>
<protein>
    <submittedName>
        <fullName evidence="2">Jg122 protein</fullName>
    </submittedName>
</protein>
<feature type="compositionally biased region" description="Low complexity" evidence="1">
    <location>
        <begin position="44"/>
        <end position="73"/>
    </location>
</feature>
<comment type="caution">
    <text evidence="2">The sequence shown here is derived from an EMBL/GenBank/DDBJ whole genome shotgun (WGS) entry which is preliminary data.</text>
</comment>
<gene>
    <name evidence="2" type="primary">jg122</name>
    <name evidence="2" type="ORF">PAEG_LOCUS15455</name>
</gene>
<accession>A0A8S4RMW8</accession>
<dbReference type="EMBL" id="CAKXAJ010025337">
    <property type="protein sequence ID" value="CAH2238349.1"/>
    <property type="molecule type" value="Genomic_DNA"/>
</dbReference>
<sequence length="126" mass="13172">SSSDSVLTTGTISERITNLQQSSEQSLQPHVASTLQRNRSSLHSGSQTSLGGSMTSLTSAPPTPAPASSLSTSDLTERPRVSHGKPNLAPKPPTVSPAPDRPSPPPKKLIVNGKLAARAQSMRMPR</sequence>
<name>A0A8S4RMW8_9NEOP</name>
<dbReference type="Proteomes" id="UP000838756">
    <property type="component" value="Unassembled WGS sequence"/>
</dbReference>
<reference evidence="2" key="1">
    <citation type="submission" date="2022-03" db="EMBL/GenBank/DDBJ databases">
        <authorList>
            <person name="Lindestad O."/>
        </authorList>
    </citation>
    <scope>NUCLEOTIDE SEQUENCE</scope>
</reference>
<feature type="non-terminal residue" evidence="2">
    <location>
        <position position="1"/>
    </location>
</feature>
<evidence type="ECO:0000313" key="2">
    <source>
        <dbReference type="EMBL" id="CAH2238349.1"/>
    </source>
</evidence>
<feature type="region of interest" description="Disordered" evidence="1">
    <location>
        <begin position="1"/>
        <end position="126"/>
    </location>
</feature>
<dbReference type="OrthoDB" id="5877983at2759"/>
<feature type="compositionally biased region" description="Polar residues" evidence="1">
    <location>
        <begin position="1"/>
        <end position="43"/>
    </location>
</feature>
<keyword evidence="3" id="KW-1185">Reference proteome</keyword>